<name>A0A1B0XW50_9CAUD</name>
<evidence type="ECO:0000313" key="3">
    <source>
        <dbReference type="Proteomes" id="UP000202854"/>
    </source>
</evidence>
<reference evidence="2 3" key="1">
    <citation type="submission" date="2016-05" db="EMBL/GenBank/DDBJ databases">
        <title>Campylobacter bacteriophages isolated in Slovenia.</title>
        <authorList>
            <person name="Janez N."/>
            <person name="Peterka M."/>
            <person name="Accetto T."/>
        </authorList>
    </citation>
    <scope>NUCLEOTIDE SEQUENCE [LARGE SCALE GENOMIC DNA]</scope>
    <source>
        <strain evidence="2 3">PC14</strain>
    </source>
</reference>
<gene>
    <name evidence="2" type="ORF">PC14_00050</name>
</gene>
<protein>
    <submittedName>
        <fullName evidence="2">Uncharacterized protein</fullName>
    </submittedName>
</protein>
<sequence>MNKQLGIYAIICYCVLSIIINFISLPVAFEVFDRVGVHFENPKEYVTMLFETYTDMLIWSFIIICCMLLLVTNKYTTKLYNIVVSLSITYIMYDFISNCIELYSMYNLIYVEQFFDVNE</sequence>
<keyword evidence="1" id="KW-1133">Transmembrane helix</keyword>
<feature type="transmembrane region" description="Helical" evidence="1">
    <location>
        <begin position="7"/>
        <end position="29"/>
    </location>
</feature>
<keyword evidence="1" id="KW-0472">Membrane</keyword>
<feature type="transmembrane region" description="Helical" evidence="1">
    <location>
        <begin position="79"/>
        <end position="96"/>
    </location>
</feature>
<dbReference type="Proteomes" id="UP000202854">
    <property type="component" value="Segment"/>
</dbReference>
<evidence type="ECO:0000313" key="2">
    <source>
        <dbReference type="EMBL" id="ANH51343.1"/>
    </source>
</evidence>
<accession>A0A1B0XW50</accession>
<dbReference type="RefSeq" id="YP_009321649.1">
    <property type="nucleotide sequence ID" value="NC_031909.1"/>
</dbReference>
<organism evidence="2 3">
    <name type="scientific">Campylobacter phage PC14</name>
    <dbReference type="NCBI Taxonomy" id="1541686"/>
    <lineage>
        <taxon>Viruses</taxon>
        <taxon>Duplodnaviria</taxon>
        <taxon>Heunggongvirae</taxon>
        <taxon>Uroviricota</taxon>
        <taxon>Caudoviricetes</taxon>
        <taxon>Connertonviridae</taxon>
        <taxon>Fletchervirus</taxon>
        <taxon>Fletchervirus NCTC12673</taxon>
    </lineage>
</organism>
<dbReference type="GeneID" id="30306985"/>
<feature type="transmembrane region" description="Helical" evidence="1">
    <location>
        <begin position="56"/>
        <end position="72"/>
    </location>
</feature>
<dbReference type="KEGG" id="vg:30306985"/>
<keyword evidence="1" id="KW-0812">Transmembrane</keyword>
<evidence type="ECO:0000256" key="1">
    <source>
        <dbReference type="SAM" id="Phobius"/>
    </source>
</evidence>
<proteinExistence type="predicted"/>
<dbReference type="EMBL" id="KX236333">
    <property type="protein sequence ID" value="ANH51343.1"/>
    <property type="molecule type" value="Genomic_DNA"/>
</dbReference>